<evidence type="ECO:0000256" key="5">
    <source>
        <dbReference type="ARBA" id="ARBA00017926"/>
    </source>
</evidence>
<dbReference type="PANTHER" id="PTHR12013">
    <property type="entry name" value="SIGNAL RECOGNITION PARTICLE 14 KD PROTEIN"/>
    <property type="match status" value="1"/>
</dbReference>
<feature type="transmembrane region" description="Helical" evidence="14">
    <location>
        <begin position="17"/>
        <end position="37"/>
    </location>
</feature>
<evidence type="ECO:0000256" key="13">
    <source>
        <dbReference type="RuleBase" id="RU368100"/>
    </source>
</evidence>
<comment type="function">
    <text evidence="13">Component of the signal recognition particle (SRP) complex, a ribonucleoprotein complex that mediates the cotranslational targeting of secretory and membrane proteins to the endoplasmic reticulum (ER). SRP9 together with SRP14 and the Alu portion of the SRP RNA, constitutes the elongation arrest domain of SRP. The complex of SRP9 and SRP14 is required for SRP RNA binding.</text>
</comment>
<dbReference type="Gene3D" id="3.30.720.10">
    <property type="entry name" value="Signal recognition particle alu RNA binding heterodimer, srp9/1"/>
    <property type="match status" value="1"/>
</dbReference>
<dbReference type="InterPro" id="IPR008521">
    <property type="entry name" value="Mg_trans_NIPA"/>
</dbReference>
<dbReference type="EMBL" id="HBUE01256127">
    <property type="protein sequence ID" value="CAG6556587.1"/>
    <property type="molecule type" value="Transcribed_RNA"/>
</dbReference>
<evidence type="ECO:0000256" key="7">
    <source>
        <dbReference type="ARBA" id="ARBA00022692"/>
    </source>
</evidence>
<dbReference type="InterPro" id="IPR009018">
    <property type="entry name" value="Signal_recog_particle_SRP9/14"/>
</dbReference>
<evidence type="ECO:0000256" key="6">
    <source>
        <dbReference type="ARBA" id="ARBA00022490"/>
    </source>
</evidence>
<evidence type="ECO:0000256" key="4">
    <source>
        <dbReference type="ARBA" id="ARBA00010349"/>
    </source>
</evidence>
<evidence type="ECO:0000313" key="15">
    <source>
        <dbReference type="EMBL" id="CAG6505291.1"/>
    </source>
</evidence>
<dbReference type="GO" id="GO:0030942">
    <property type="term" value="F:endoplasmic reticulum signal peptide binding"/>
    <property type="evidence" value="ECO:0007669"/>
    <property type="project" value="UniProtKB-UniRule"/>
</dbReference>
<evidence type="ECO:0000256" key="12">
    <source>
        <dbReference type="ARBA" id="ARBA00023274"/>
    </source>
</evidence>
<evidence type="ECO:0000256" key="2">
    <source>
        <dbReference type="ARBA" id="ARBA00004496"/>
    </source>
</evidence>
<dbReference type="EMBL" id="HBUE01151132">
    <property type="protein sequence ID" value="CAG6505288.1"/>
    <property type="molecule type" value="Transcribed_RNA"/>
</dbReference>
<comment type="subcellular location">
    <subcellularLocation>
        <location evidence="2 13">Cytoplasm</location>
    </subcellularLocation>
    <subcellularLocation>
        <location evidence="1">Membrane</location>
        <topology evidence="1">Multi-pass membrane protein</topology>
    </subcellularLocation>
</comment>
<protein>
    <recommendedName>
        <fullName evidence="5 13">Signal recognition particle 14 kDa protein</fullName>
        <shortName evidence="13">SRP14</shortName>
    </recommendedName>
</protein>
<dbReference type="Pfam" id="PF02290">
    <property type="entry name" value="SRP14"/>
    <property type="match status" value="1"/>
</dbReference>
<dbReference type="EMBL" id="HBUE01151135">
    <property type="protein sequence ID" value="CAG6505291.1"/>
    <property type="molecule type" value="Transcribed_RNA"/>
</dbReference>
<dbReference type="GO" id="GO:0006614">
    <property type="term" value="P:SRP-dependent cotranslational protein targeting to membrane"/>
    <property type="evidence" value="ECO:0007669"/>
    <property type="project" value="UniProtKB-UniRule"/>
</dbReference>
<keyword evidence="7 14" id="KW-0812">Transmembrane</keyword>
<organism evidence="15">
    <name type="scientific">Culex pipiens</name>
    <name type="common">House mosquito</name>
    <dbReference type="NCBI Taxonomy" id="7175"/>
    <lineage>
        <taxon>Eukaryota</taxon>
        <taxon>Metazoa</taxon>
        <taxon>Ecdysozoa</taxon>
        <taxon>Arthropoda</taxon>
        <taxon>Hexapoda</taxon>
        <taxon>Insecta</taxon>
        <taxon>Pterygota</taxon>
        <taxon>Neoptera</taxon>
        <taxon>Endopterygota</taxon>
        <taxon>Diptera</taxon>
        <taxon>Nematocera</taxon>
        <taxon>Culicoidea</taxon>
        <taxon>Culicidae</taxon>
        <taxon>Culicinae</taxon>
        <taxon>Culicini</taxon>
        <taxon>Culex</taxon>
        <taxon>Culex</taxon>
    </lineage>
</organism>
<dbReference type="InterPro" id="IPR003210">
    <property type="entry name" value="Signal_recog_particle_SRP14"/>
</dbReference>
<dbReference type="AlphaFoldDB" id="A0A8D8D516"/>
<accession>A0A8D8D516</accession>
<dbReference type="SUPFAM" id="SSF54762">
    <property type="entry name" value="Signal recognition particle alu RNA binding heterodimer, SRP9/14"/>
    <property type="match status" value="1"/>
</dbReference>
<evidence type="ECO:0000256" key="8">
    <source>
        <dbReference type="ARBA" id="ARBA00022884"/>
    </source>
</evidence>
<keyword evidence="11 14" id="KW-0472">Membrane</keyword>
<keyword evidence="12 13" id="KW-0687">Ribonucleoprotein</keyword>
<dbReference type="EMBL" id="HBUE01256124">
    <property type="protein sequence ID" value="CAG6556584.1"/>
    <property type="molecule type" value="Transcribed_RNA"/>
</dbReference>
<keyword evidence="9 14" id="KW-1133">Transmembrane helix</keyword>
<dbReference type="GO" id="GO:0005786">
    <property type="term" value="C:signal recognition particle, endoplasmic reticulum targeting"/>
    <property type="evidence" value="ECO:0007669"/>
    <property type="project" value="UniProtKB-UniRule"/>
</dbReference>
<keyword evidence="6 13" id="KW-0963">Cytoplasm</keyword>
<evidence type="ECO:0000256" key="9">
    <source>
        <dbReference type="ARBA" id="ARBA00022989"/>
    </source>
</evidence>
<evidence type="ECO:0000256" key="3">
    <source>
        <dbReference type="ARBA" id="ARBA00007230"/>
    </source>
</evidence>
<comment type="subunit">
    <text evidence="13">Heterodimer with SRP9; binds RNA as heterodimer. Component of a signal recognition particle (SRP) complex that consists of a 7SL RNA molecule of 300 nucleotides and six protein subunits: SRP72, SRP68, SRP54, SRP19, SRP14 and SRP9.</text>
</comment>
<proteinExistence type="inferred from homology"/>
<sequence length="149" mass="16643">MSSPRQPIDDLYRQQDFYIGLSLAVSSSLFIGSSFIIKKVGLIRLSRVSSVRASAGGFGYLRDWVWWAGLICNDGHDRPKPREGNPPLSKPAEYQCLIRAKSRSRKLATVVRHDDVAKFMESYAKVLKSSMDGLKKIKKVKNKAKAAQG</sequence>
<dbReference type="GO" id="GO:0016020">
    <property type="term" value="C:membrane"/>
    <property type="evidence" value="ECO:0007669"/>
    <property type="project" value="UniProtKB-SubCell"/>
</dbReference>
<dbReference type="GO" id="GO:0008312">
    <property type="term" value="F:7S RNA binding"/>
    <property type="evidence" value="ECO:0007669"/>
    <property type="project" value="UniProtKB-UniRule"/>
</dbReference>
<evidence type="ECO:0000256" key="14">
    <source>
        <dbReference type="SAM" id="Phobius"/>
    </source>
</evidence>
<comment type="similarity">
    <text evidence="4 13">Belongs to the SRP14 family.</text>
</comment>
<keyword evidence="10 13" id="KW-0733">Signal recognition particle</keyword>
<name>A0A8D8D516_CULPI</name>
<evidence type="ECO:0000256" key="1">
    <source>
        <dbReference type="ARBA" id="ARBA00004141"/>
    </source>
</evidence>
<dbReference type="Pfam" id="PF05653">
    <property type="entry name" value="Mg_trans_NIPA"/>
    <property type="match status" value="1"/>
</dbReference>
<evidence type="ECO:0000256" key="11">
    <source>
        <dbReference type="ARBA" id="ARBA00023136"/>
    </source>
</evidence>
<keyword evidence="8 13" id="KW-0694">RNA-binding</keyword>
<dbReference type="GO" id="GO:0015095">
    <property type="term" value="F:magnesium ion transmembrane transporter activity"/>
    <property type="evidence" value="ECO:0007669"/>
    <property type="project" value="InterPro"/>
</dbReference>
<reference evidence="15" key="1">
    <citation type="submission" date="2021-05" db="EMBL/GenBank/DDBJ databases">
        <authorList>
            <person name="Alioto T."/>
            <person name="Alioto T."/>
            <person name="Gomez Garrido J."/>
        </authorList>
    </citation>
    <scope>NUCLEOTIDE SEQUENCE</scope>
</reference>
<comment type="similarity">
    <text evidence="3">Belongs to the NIPA family.</text>
</comment>
<evidence type="ECO:0000256" key="10">
    <source>
        <dbReference type="ARBA" id="ARBA00023135"/>
    </source>
</evidence>